<dbReference type="AlphaFoldDB" id="A0AAN8IYA7"/>
<evidence type="ECO:0000313" key="10">
    <source>
        <dbReference type="Proteomes" id="UP001331761"/>
    </source>
</evidence>
<feature type="region of interest" description="Disordered" evidence="7">
    <location>
        <begin position="1"/>
        <end position="48"/>
    </location>
</feature>
<dbReference type="GO" id="GO:0004722">
    <property type="term" value="F:protein serine/threonine phosphatase activity"/>
    <property type="evidence" value="ECO:0007669"/>
    <property type="project" value="UniProtKB-EC"/>
</dbReference>
<dbReference type="Proteomes" id="UP001331761">
    <property type="component" value="Unassembled WGS sequence"/>
</dbReference>
<organism evidence="9 10">
    <name type="scientific">Trichostrongylus colubriformis</name>
    <name type="common">Black scour worm</name>
    <dbReference type="NCBI Taxonomy" id="6319"/>
    <lineage>
        <taxon>Eukaryota</taxon>
        <taxon>Metazoa</taxon>
        <taxon>Ecdysozoa</taxon>
        <taxon>Nematoda</taxon>
        <taxon>Chromadorea</taxon>
        <taxon>Rhabditida</taxon>
        <taxon>Rhabditina</taxon>
        <taxon>Rhabditomorpha</taxon>
        <taxon>Strongyloidea</taxon>
        <taxon>Trichostrongylidae</taxon>
        <taxon>Trichostrongylus</taxon>
    </lineage>
</organism>
<accession>A0AAN8IYA7</accession>
<keyword evidence="2" id="KW-0479">Metal-binding</keyword>
<dbReference type="GO" id="GO:0046872">
    <property type="term" value="F:metal ion binding"/>
    <property type="evidence" value="ECO:0007669"/>
    <property type="project" value="UniProtKB-KW"/>
</dbReference>
<evidence type="ECO:0000256" key="6">
    <source>
        <dbReference type="RuleBase" id="RU004273"/>
    </source>
</evidence>
<dbReference type="EMBL" id="WIXE01001086">
    <property type="protein sequence ID" value="KAK5986012.1"/>
    <property type="molecule type" value="Genomic_DNA"/>
</dbReference>
<dbReference type="PROSITE" id="PS00125">
    <property type="entry name" value="SER_THR_PHOSPHATASE"/>
    <property type="match status" value="1"/>
</dbReference>
<dbReference type="InterPro" id="IPR004843">
    <property type="entry name" value="Calcineurin-like_PHP"/>
</dbReference>
<sequence length="356" mass="40413">MGCGHSSRPAPPSAELTFVKTPVRTPVKEQSTKSRLPSRSPPPAIASPRAQLPIKSAILIQKWYRRCQARLEARRRATWSIFTTLEYAGEQDQLKLYDFFSDVITAMVNSENEDDGHSAFTTAISSYTKEDYDSDDAFRKLMEKADPATITVDKHYKGPVLTLPLDKHQIATMIDAFKVNKIMHVRYVLLILFEARRLLKQQPTVVRLSTSISNQVTVCGDLHGKFDDLCIILYKNGYPSLDNPYIFNGDFVDRGGQSIEVLCVLLALFVLDPNTITLNRGNHEDHIMNLRYGFTKELMTKYKDYSTTITKTLEDLFSWLPIATIIDKNIFVVHGGISDKTDVTHLDKIHRNKVRS</sequence>
<comment type="catalytic activity">
    <reaction evidence="6">
        <text>O-phospho-L-threonyl-[protein] + H2O = L-threonyl-[protein] + phosphate</text>
        <dbReference type="Rhea" id="RHEA:47004"/>
        <dbReference type="Rhea" id="RHEA-COMP:11060"/>
        <dbReference type="Rhea" id="RHEA-COMP:11605"/>
        <dbReference type="ChEBI" id="CHEBI:15377"/>
        <dbReference type="ChEBI" id="CHEBI:30013"/>
        <dbReference type="ChEBI" id="CHEBI:43474"/>
        <dbReference type="ChEBI" id="CHEBI:61977"/>
        <dbReference type="EC" id="3.1.3.16"/>
    </reaction>
</comment>
<dbReference type="SMART" id="SM00156">
    <property type="entry name" value="PP2Ac"/>
    <property type="match status" value="1"/>
</dbReference>
<evidence type="ECO:0000256" key="2">
    <source>
        <dbReference type="ARBA" id="ARBA00022723"/>
    </source>
</evidence>
<keyword evidence="10" id="KW-1185">Reference proteome</keyword>
<evidence type="ECO:0000256" key="3">
    <source>
        <dbReference type="ARBA" id="ARBA00022737"/>
    </source>
</evidence>
<comment type="cofactor">
    <cofactor evidence="1">
        <name>Mn(2+)</name>
        <dbReference type="ChEBI" id="CHEBI:29035"/>
    </cofactor>
</comment>
<evidence type="ECO:0000256" key="1">
    <source>
        <dbReference type="ARBA" id="ARBA00001936"/>
    </source>
</evidence>
<keyword evidence="5" id="KW-0464">Manganese</keyword>
<evidence type="ECO:0000256" key="7">
    <source>
        <dbReference type="SAM" id="MobiDB-lite"/>
    </source>
</evidence>
<dbReference type="InterPro" id="IPR029052">
    <property type="entry name" value="Metallo-depent_PP-like"/>
</dbReference>
<dbReference type="Pfam" id="PF08321">
    <property type="entry name" value="PPP5"/>
    <property type="match status" value="1"/>
</dbReference>
<name>A0AAN8IYA7_TRICO</name>
<feature type="domain" description="Serine/threonine specific protein phosphatases" evidence="8">
    <location>
        <begin position="279"/>
        <end position="284"/>
    </location>
</feature>
<proteinExistence type="inferred from homology"/>
<dbReference type="Pfam" id="PF00149">
    <property type="entry name" value="Metallophos"/>
    <property type="match status" value="1"/>
</dbReference>
<dbReference type="SUPFAM" id="SSF56300">
    <property type="entry name" value="Metallo-dependent phosphatases"/>
    <property type="match status" value="1"/>
</dbReference>
<evidence type="ECO:0000256" key="5">
    <source>
        <dbReference type="ARBA" id="ARBA00023211"/>
    </source>
</evidence>
<dbReference type="InterPro" id="IPR013235">
    <property type="entry name" value="PPP_dom"/>
</dbReference>
<reference evidence="9 10" key="1">
    <citation type="submission" date="2019-10" db="EMBL/GenBank/DDBJ databases">
        <title>Assembly and Annotation for the nematode Trichostrongylus colubriformis.</title>
        <authorList>
            <person name="Martin J."/>
        </authorList>
    </citation>
    <scope>NUCLEOTIDE SEQUENCE [LARGE SCALE GENOMIC DNA]</scope>
    <source>
        <strain evidence="9">G859</strain>
        <tissue evidence="9">Whole worm</tissue>
    </source>
</reference>
<comment type="similarity">
    <text evidence="6">Belongs to the PPP phosphatase family.</text>
</comment>
<dbReference type="PRINTS" id="PR00114">
    <property type="entry name" value="STPHPHTASE"/>
</dbReference>
<keyword evidence="3" id="KW-0677">Repeat</keyword>
<dbReference type="InterPro" id="IPR051134">
    <property type="entry name" value="PPP_phosphatase"/>
</dbReference>
<evidence type="ECO:0000256" key="4">
    <source>
        <dbReference type="ARBA" id="ARBA00022801"/>
    </source>
</evidence>
<comment type="caution">
    <text evidence="9">The sequence shown here is derived from an EMBL/GenBank/DDBJ whole genome shotgun (WGS) entry which is preliminary data.</text>
</comment>
<evidence type="ECO:0000313" key="9">
    <source>
        <dbReference type="EMBL" id="KAK5986012.1"/>
    </source>
</evidence>
<dbReference type="PANTHER" id="PTHR45668">
    <property type="entry name" value="SERINE/THREONINE-PROTEIN PHOSPHATASE 5-RELATED"/>
    <property type="match status" value="1"/>
</dbReference>
<dbReference type="InterPro" id="IPR006186">
    <property type="entry name" value="Ser/Thr-sp_prot-phosphatase"/>
</dbReference>
<dbReference type="EC" id="3.1.3.16" evidence="6"/>
<evidence type="ECO:0000259" key="8">
    <source>
        <dbReference type="PROSITE" id="PS00125"/>
    </source>
</evidence>
<protein>
    <recommendedName>
        <fullName evidence="6">Serine/threonine-protein phosphatase</fullName>
        <ecNumber evidence="6">3.1.3.16</ecNumber>
    </recommendedName>
</protein>
<dbReference type="PANTHER" id="PTHR45668:SF3">
    <property type="entry name" value="SERINE_THREONINE-PROTEIN PHOSPHATASE RDGC"/>
    <property type="match status" value="1"/>
</dbReference>
<dbReference type="Gene3D" id="3.60.21.10">
    <property type="match status" value="1"/>
</dbReference>
<keyword evidence="4 6" id="KW-0378">Hydrolase</keyword>
<gene>
    <name evidence="9" type="ORF">GCK32_012861</name>
</gene>